<protein>
    <submittedName>
        <fullName evidence="2">Inosose dehydratase</fullName>
        <ecNumber evidence="2">4.2.1.44</ecNumber>
    </submittedName>
</protein>
<accession>A0A128F6D5</accession>
<dbReference type="EMBL" id="FIZY01000017">
    <property type="protein sequence ID" value="CZF82353.1"/>
    <property type="molecule type" value="Genomic_DNA"/>
</dbReference>
<dbReference type="GO" id="GO:0050114">
    <property type="term" value="F:myo-inosose-2 dehydratase activity"/>
    <property type="evidence" value="ECO:0007669"/>
    <property type="project" value="UniProtKB-EC"/>
</dbReference>
<dbReference type="Proteomes" id="UP000073601">
    <property type="component" value="Unassembled WGS sequence"/>
</dbReference>
<evidence type="ECO:0000313" key="3">
    <source>
        <dbReference type="Proteomes" id="UP000073601"/>
    </source>
</evidence>
<sequence length="306" mass="33533">MNQGDIGLELKIANAPCSWGIEFADNPANPTWQTVLDEIAGAGYGATELGPLGYLPTDKAALTEALSVRSLGLIAGTLFVHLHKPEEREAILEKTRVTCQILKEQGADFLVVIDHVSSPRTDQAGQVETATRLDDEQWLEMMETLRGVGIVCAEYGITPTLHAHAGTYIEYRDELDKAMRDLPPELMSLCVDTGHCVYAGMDPSEVLRTYKDRVKYLHFKDINADVHAVSVKAGTDFYTAIGNNIFCPLGQGCVDFDEVRQTLIDIDFNGWVTVEQDTDPAAKSDAKTDAEKSRAFIEKAVIAKVA</sequence>
<dbReference type="Pfam" id="PF01261">
    <property type="entry name" value="AP_endonuc_2"/>
    <property type="match status" value="1"/>
</dbReference>
<dbReference type="InterPro" id="IPR050312">
    <property type="entry name" value="IolE/XylAMocC-like"/>
</dbReference>
<dbReference type="InterPro" id="IPR013022">
    <property type="entry name" value="Xyl_isomerase-like_TIM-brl"/>
</dbReference>
<dbReference type="AlphaFoldDB" id="A0A128F6D5"/>
<dbReference type="InterPro" id="IPR036237">
    <property type="entry name" value="Xyl_isomerase-like_sf"/>
</dbReference>
<name>A0A128F6D5_9GAMM</name>
<dbReference type="EC" id="4.2.1.44" evidence="2"/>
<keyword evidence="3" id="KW-1185">Reference proteome</keyword>
<organism evidence="2 3">
    <name type="scientific">Grimontia marina</name>
    <dbReference type="NCBI Taxonomy" id="646534"/>
    <lineage>
        <taxon>Bacteria</taxon>
        <taxon>Pseudomonadati</taxon>
        <taxon>Pseudomonadota</taxon>
        <taxon>Gammaproteobacteria</taxon>
        <taxon>Vibrionales</taxon>
        <taxon>Vibrionaceae</taxon>
        <taxon>Grimontia</taxon>
    </lineage>
</organism>
<dbReference type="PANTHER" id="PTHR12110">
    <property type="entry name" value="HYDROXYPYRUVATE ISOMERASE"/>
    <property type="match status" value="1"/>
</dbReference>
<dbReference type="PANTHER" id="PTHR12110:SF41">
    <property type="entry name" value="INOSOSE DEHYDRATASE"/>
    <property type="match status" value="1"/>
</dbReference>
<dbReference type="SUPFAM" id="SSF51658">
    <property type="entry name" value="Xylose isomerase-like"/>
    <property type="match status" value="1"/>
</dbReference>
<evidence type="ECO:0000313" key="2">
    <source>
        <dbReference type="EMBL" id="CZF82353.1"/>
    </source>
</evidence>
<feature type="domain" description="Xylose isomerase-like TIM barrel" evidence="1">
    <location>
        <begin position="37"/>
        <end position="299"/>
    </location>
</feature>
<reference evidence="3" key="1">
    <citation type="submission" date="2016-02" db="EMBL/GenBank/DDBJ databases">
        <authorList>
            <person name="Rodrigo-Torres Lidia"/>
            <person name="Arahal R.David."/>
        </authorList>
    </citation>
    <scope>NUCLEOTIDE SEQUENCE [LARGE SCALE GENOMIC DNA]</scope>
    <source>
        <strain evidence="3">CECT 8713</strain>
    </source>
</reference>
<proteinExistence type="predicted"/>
<dbReference type="Gene3D" id="3.20.20.150">
    <property type="entry name" value="Divalent-metal-dependent TIM barrel enzymes"/>
    <property type="match status" value="1"/>
</dbReference>
<keyword evidence="2" id="KW-0456">Lyase</keyword>
<evidence type="ECO:0000259" key="1">
    <source>
        <dbReference type="Pfam" id="PF01261"/>
    </source>
</evidence>
<gene>
    <name evidence="2" type="primary">iolE_2</name>
    <name evidence="2" type="ORF">GMA8713_02192</name>
</gene>